<dbReference type="EMBL" id="BAAAZP010000003">
    <property type="protein sequence ID" value="GAA3641832.1"/>
    <property type="molecule type" value="Genomic_DNA"/>
</dbReference>
<dbReference type="Proteomes" id="UP001500902">
    <property type="component" value="Unassembled WGS sequence"/>
</dbReference>
<feature type="transmembrane region" description="Helical" evidence="1">
    <location>
        <begin position="72"/>
        <end position="93"/>
    </location>
</feature>
<evidence type="ECO:0000256" key="1">
    <source>
        <dbReference type="SAM" id="Phobius"/>
    </source>
</evidence>
<keyword evidence="1" id="KW-0472">Membrane</keyword>
<gene>
    <name evidence="2" type="ORF">GCM10022224_000200</name>
</gene>
<feature type="transmembrane region" description="Helical" evidence="1">
    <location>
        <begin position="41"/>
        <end position="60"/>
    </location>
</feature>
<organism evidence="2 3">
    <name type="scientific">Nonomuraea antimicrobica</name>
    <dbReference type="NCBI Taxonomy" id="561173"/>
    <lineage>
        <taxon>Bacteria</taxon>
        <taxon>Bacillati</taxon>
        <taxon>Actinomycetota</taxon>
        <taxon>Actinomycetes</taxon>
        <taxon>Streptosporangiales</taxon>
        <taxon>Streptosporangiaceae</taxon>
        <taxon>Nonomuraea</taxon>
    </lineage>
</organism>
<name>A0ABP7AWZ1_9ACTN</name>
<keyword evidence="3" id="KW-1185">Reference proteome</keyword>
<evidence type="ECO:0000313" key="2">
    <source>
        <dbReference type="EMBL" id="GAA3641832.1"/>
    </source>
</evidence>
<reference evidence="3" key="1">
    <citation type="journal article" date="2019" name="Int. J. Syst. Evol. Microbiol.">
        <title>The Global Catalogue of Microorganisms (GCM) 10K type strain sequencing project: providing services to taxonomists for standard genome sequencing and annotation.</title>
        <authorList>
            <consortium name="The Broad Institute Genomics Platform"/>
            <consortium name="The Broad Institute Genome Sequencing Center for Infectious Disease"/>
            <person name="Wu L."/>
            <person name="Ma J."/>
        </authorList>
    </citation>
    <scope>NUCLEOTIDE SEQUENCE [LARGE SCALE GENOMIC DNA]</scope>
    <source>
        <strain evidence="3">JCM 16904</strain>
    </source>
</reference>
<keyword evidence="1" id="KW-1133">Transmembrane helix</keyword>
<sequence length="114" mass="12214">MAAGLEPAREPQSGRARDIGRVRVAGALYDQLMRGGLGETLAVLGFGLGMLLTPFVRRWAASDGGGGPLGEVLLVCEALFSVAFLFGLVRLLIRGGRWLARASVRRGRRHEESP</sequence>
<comment type="caution">
    <text evidence="2">The sequence shown here is derived from an EMBL/GenBank/DDBJ whole genome shotgun (WGS) entry which is preliminary data.</text>
</comment>
<accession>A0ABP7AWZ1</accession>
<proteinExistence type="predicted"/>
<protein>
    <submittedName>
        <fullName evidence="2">Uncharacterized protein</fullName>
    </submittedName>
</protein>
<keyword evidence="1" id="KW-0812">Transmembrane</keyword>
<evidence type="ECO:0000313" key="3">
    <source>
        <dbReference type="Proteomes" id="UP001500902"/>
    </source>
</evidence>